<evidence type="ECO:0000313" key="3">
    <source>
        <dbReference type="Proteomes" id="UP000030765"/>
    </source>
</evidence>
<organism evidence="1">
    <name type="scientific">Anopheles sinensis</name>
    <name type="common">Mosquito</name>
    <dbReference type="NCBI Taxonomy" id="74873"/>
    <lineage>
        <taxon>Eukaryota</taxon>
        <taxon>Metazoa</taxon>
        <taxon>Ecdysozoa</taxon>
        <taxon>Arthropoda</taxon>
        <taxon>Hexapoda</taxon>
        <taxon>Insecta</taxon>
        <taxon>Pterygota</taxon>
        <taxon>Neoptera</taxon>
        <taxon>Endopterygota</taxon>
        <taxon>Diptera</taxon>
        <taxon>Nematocera</taxon>
        <taxon>Culicoidea</taxon>
        <taxon>Culicidae</taxon>
        <taxon>Anophelinae</taxon>
        <taxon>Anopheles</taxon>
    </lineage>
</organism>
<reference evidence="2" key="2">
    <citation type="submission" date="2020-05" db="UniProtKB">
        <authorList>
            <consortium name="EnsemblMetazoa"/>
        </authorList>
    </citation>
    <scope>IDENTIFICATION</scope>
</reference>
<evidence type="ECO:0000313" key="1">
    <source>
        <dbReference type="EMBL" id="KFB44909.1"/>
    </source>
</evidence>
<dbReference type="VEuPathDB" id="VectorBase:ASIC012822"/>
<dbReference type="EMBL" id="ATLV01020176">
    <property type="status" value="NOT_ANNOTATED_CDS"/>
    <property type="molecule type" value="Genomic_DNA"/>
</dbReference>
<proteinExistence type="predicted"/>
<gene>
    <name evidence="1" type="ORF">ZHAS_00012822</name>
</gene>
<name>A0A084W3W5_ANOSI</name>
<reference evidence="1 3" key="1">
    <citation type="journal article" date="2014" name="BMC Genomics">
        <title>Genome sequence of Anopheles sinensis provides insight into genetics basis of mosquito competence for malaria parasites.</title>
        <authorList>
            <person name="Zhou D."/>
            <person name="Zhang D."/>
            <person name="Ding G."/>
            <person name="Shi L."/>
            <person name="Hou Q."/>
            <person name="Ye Y."/>
            <person name="Xu Y."/>
            <person name="Zhou H."/>
            <person name="Xiong C."/>
            <person name="Li S."/>
            <person name="Yu J."/>
            <person name="Hong S."/>
            <person name="Yu X."/>
            <person name="Zou P."/>
            <person name="Chen C."/>
            <person name="Chang X."/>
            <person name="Wang W."/>
            <person name="Lv Y."/>
            <person name="Sun Y."/>
            <person name="Ma L."/>
            <person name="Shen B."/>
            <person name="Zhu C."/>
        </authorList>
    </citation>
    <scope>NUCLEOTIDE SEQUENCE [LARGE SCALE GENOMIC DNA]</scope>
</reference>
<keyword evidence="3" id="KW-1185">Reference proteome</keyword>
<dbReference type="AlphaFoldDB" id="A0A084W3W5"/>
<evidence type="ECO:0000313" key="2">
    <source>
        <dbReference type="EnsemblMetazoa" id="ASIC012822-PA"/>
    </source>
</evidence>
<dbReference type="Proteomes" id="UP000030765">
    <property type="component" value="Unassembled WGS sequence"/>
</dbReference>
<protein>
    <submittedName>
        <fullName evidence="1 2">Uncharacterized protein</fullName>
    </submittedName>
</protein>
<dbReference type="EMBL" id="KE525295">
    <property type="protein sequence ID" value="KFB44909.1"/>
    <property type="molecule type" value="Genomic_DNA"/>
</dbReference>
<sequence>MEKPVHIQSAIYEQDNPMDARDVRNTVKLAVPKISSSMPRTVKIRVCRVYVRQCQSDESQKRRGAGEQI</sequence>
<accession>A0A084W3W5</accession>
<dbReference type="EnsemblMetazoa" id="ASIC012822-RA">
    <property type="protein sequence ID" value="ASIC012822-PA"/>
    <property type="gene ID" value="ASIC012822"/>
</dbReference>